<dbReference type="AlphaFoldDB" id="A0AAQ3MMI7"/>
<evidence type="ECO:0000313" key="1">
    <source>
        <dbReference type="EMBL" id="WVY93636.1"/>
    </source>
</evidence>
<accession>A0AAQ3MMI7</accession>
<reference evidence="1 2" key="1">
    <citation type="journal article" date="2023" name="Life. Sci Alliance">
        <title>Evolutionary insights into 3D genome organization and epigenetic landscape of Vigna mungo.</title>
        <authorList>
            <person name="Junaid A."/>
            <person name="Singh B."/>
            <person name="Bhatia S."/>
        </authorList>
    </citation>
    <scope>NUCLEOTIDE SEQUENCE [LARGE SCALE GENOMIC DNA]</scope>
    <source>
        <strain evidence="1">Urdbean</strain>
    </source>
</reference>
<gene>
    <name evidence="1" type="ORF">V8G54_032724</name>
</gene>
<protein>
    <submittedName>
        <fullName evidence="1">Uncharacterized protein</fullName>
    </submittedName>
</protein>
<name>A0AAQ3MMI7_VIGMU</name>
<dbReference type="EMBL" id="CP144691">
    <property type="protein sequence ID" value="WVY93636.1"/>
    <property type="molecule type" value="Genomic_DNA"/>
</dbReference>
<evidence type="ECO:0000313" key="2">
    <source>
        <dbReference type="Proteomes" id="UP001374535"/>
    </source>
</evidence>
<sequence>MVLGTLSTSRYHFSDFWFWDISSSSFNYAYAWGFRLSKRRELQLPTLHFWRLGWNVLKGAFSADFSRWQERVFEFSNVVLGSSSFMRRMISTFSFVLAACAVALVE</sequence>
<keyword evidence="2" id="KW-1185">Reference proteome</keyword>
<proteinExistence type="predicted"/>
<organism evidence="1 2">
    <name type="scientific">Vigna mungo</name>
    <name type="common">Black gram</name>
    <name type="synonym">Phaseolus mungo</name>
    <dbReference type="NCBI Taxonomy" id="3915"/>
    <lineage>
        <taxon>Eukaryota</taxon>
        <taxon>Viridiplantae</taxon>
        <taxon>Streptophyta</taxon>
        <taxon>Embryophyta</taxon>
        <taxon>Tracheophyta</taxon>
        <taxon>Spermatophyta</taxon>
        <taxon>Magnoliopsida</taxon>
        <taxon>eudicotyledons</taxon>
        <taxon>Gunneridae</taxon>
        <taxon>Pentapetalae</taxon>
        <taxon>rosids</taxon>
        <taxon>fabids</taxon>
        <taxon>Fabales</taxon>
        <taxon>Fabaceae</taxon>
        <taxon>Papilionoideae</taxon>
        <taxon>50 kb inversion clade</taxon>
        <taxon>NPAAA clade</taxon>
        <taxon>indigoferoid/millettioid clade</taxon>
        <taxon>Phaseoleae</taxon>
        <taxon>Vigna</taxon>
    </lineage>
</organism>
<dbReference type="Proteomes" id="UP001374535">
    <property type="component" value="Chromosome 10"/>
</dbReference>